<evidence type="ECO:0000313" key="2">
    <source>
        <dbReference type="Proteomes" id="UP001055811"/>
    </source>
</evidence>
<dbReference type="Proteomes" id="UP001055811">
    <property type="component" value="Linkage Group LG05"/>
</dbReference>
<reference evidence="2" key="1">
    <citation type="journal article" date="2022" name="Mol. Ecol. Resour.">
        <title>The genomes of chicory, endive, great burdock and yacon provide insights into Asteraceae palaeo-polyploidization history and plant inulin production.</title>
        <authorList>
            <person name="Fan W."/>
            <person name="Wang S."/>
            <person name="Wang H."/>
            <person name="Wang A."/>
            <person name="Jiang F."/>
            <person name="Liu H."/>
            <person name="Zhao H."/>
            <person name="Xu D."/>
            <person name="Zhang Y."/>
        </authorList>
    </citation>
    <scope>NUCLEOTIDE SEQUENCE [LARGE SCALE GENOMIC DNA]</scope>
    <source>
        <strain evidence="2">cv. Punajuju</strain>
    </source>
</reference>
<reference evidence="1 2" key="2">
    <citation type="journal article" date="2022" name="Mol. Ecol. Resour.">
        <title>The genomes of chicory, endive, great burdock and yacon provide insights into Asteraceae paleo-polyploidization history and plant inulin production.</title>
        <authorList>
            <person name="Fan W."/>
            <person name="Wang S."/>
            <person name="Wang H."/>
            <person name="Wang A."/>
            <person name="Jiang F."/>
            <person name="Liu H."/>
            <person name="Zhao H."/>
            <person name="Xu D."/>
            <person name="Zhang Y."/>
        </authorList>
    </citation>
    <scope>NUCLEOTIDE SEQUENCE [LARGE SCALE GENOMIC DNA]</scope>
    <source>
        <strain evidence="2">cv. Punajuju</strain>
        <tissue evidence="1">Leaves</tissue>
    </source>
</reference>
<comment type="caution">
    <text evidence="1">The sequence shown here is derived from an EMBL/GenBank/DDBJ whole genome shotgun (WGS) entry which is preliminary data.</text>
</comment>
<dbReference type="EMBL" id="CM042013">
    <property type="protein sequence ID" value="KAI3740290.1"/>
    <property type="molecule type" value="Genomic_DNA"/>
</dbReference>
<accession>A0ACB9D1B2</accession>
<evidence type="ECO:0000313" key="1">
    <source>
        <dbReference type="EMBL" id="KAI3740290.1"/>
    </source>
</evidence>
<name>A0ACB9D1B2_CICIN</name>
<keyword evidence="2" id="KW-1185">Reference proteome</keyword>
<sequence>MDSVDQRASSGVDHPTGDDVDDGLYEAMRKELRSAVNEIMIGLEQTMERKPASLFVHHRLHSNKSEDVSTTRKNHPTKIKQAFGRKELFKDTLKKAAYAWKLLTDLRGYDLLGCTNDQIRTTEQVNAAMAACNALKLDGLIIVGGVTSNTDAAQLAETFSEAKCFTKVVGVPVTLNGDLKNQFVEAIVGFDTICTVNSQLISNVCTDALSAEKYYYFIRLMGRKASHVALECTLQSHPNLVILGEEVAASKLTIRNQKSTMGYGAQFAEEKQRLFKLMRNLNFYGKSGSEPLSRTTQSSIGIGPSVGFYSPDFRGDFGAGLLDLQTDVHASFGLPTLEKESNSRENNMAKIKVVVRKRPLNKKEVSRKADDILSPSANSLTVDEPKLKVDLTAYAEKHDFCFDLLFVPLDFFC</sequence>
<organism evidence="1 2">
    <name type="scientific">Cichorium intybus</name>
    <name type="common">Chicory</name>
    <dbReference type="NCBI Taxonomy" id="13427"/>
    <lineage>
        <taxon>Eukaryota</taxon>
        <taxon>Viridiplantae</taxon>
        <taxon>Streptophyta</taxon>
        <taxon>Embryophyta</taxon>
        <taxon>Tracheophyta</taxon>
        <taxon>Spermatophyta</taxon>
        <taxon>Magnoliopsida</taxon>
        <taxon>eudicotyledons</taxon>
        <taxon>Gunneridae</taxon>
        <taxon>Pentapetalae</taxon>
        <taxon>asterids</taxon>
        <taxon>campanulids</taxon>
        <taxon>Asterales</taxon>
        <taxon>Asteraceae</taxon>
        <taxon>Cichorioideae</taxon>
        <taxon>Cichorieae</taxon>
        <taxon>Cichoriinae</taxon>
        <taxon>Cichorium</taxon>
    </lineage>
</organism>
<gene>
    <name evidence="1" type="ORF">L2E82_30716</name>
</gene>
<protein>
    <submittedName>
        <fullName evidence="1">Uncharacterized protein</fullName>
    </submittedName>
</protein>
<proteinExistence type="predicted"/>